<evidence type="ECO:0000313" key="1">
    <source>
        <dbReference type="EMBL" id="POB44538.1"/>
    </source>
</evidence>
<gene>
    <name evidence="1" type="ORF">CRN52_18225</name>
</gene>
<comment type="caution">
    <text evidence="1">The sequence shown here is derived from an EMBL/GenBank/DDBJ whole genome shotgun (WGS) entry which is preliminary data.</text>
</comment>
<dbReference type="RefSeq" id="WP_103200885.1">
    <property type="nucleotide sequence ID" value="NZ_JAHLTN010000001.1"/>
</dbReference>
<accession>A0A2S3QZ81</accession>
<evidence type="ECO:0000313" key="2">
    <source>
        <dbReference type="Proteomes" id="UP000237466"/>
    </source>
</evidence>
<name>A0A2S3QZ81_VIBVL</name>
<protein>
    <submittedName>
        <fullName evidence="1">Uncharacterized protein</fullName>
    </submittedName>
</protein>
<dbReference type="Proteomes" id="UP000237466">
    <property type="component" value="Unassembled WGS sequence"/>
</dbReference>
<reference evidence="1 2" key="1">
    <citation type="journal article" date="2018" name="Front. Microbiol.">
        <title>Phylogeny of Vibrio vulnificus from the Analysis of the Core-Genome: Implications for Intra-Species Taxonomy.</title>
        <authorList>
            <person name="Roig F.J."/>
            <person name="Gonzalez-Candelas F."/>
            <person name="Sanjuan E."/>
            <person name="Fouz B."/>
            <person name="Feil E.J."/>
            <person name="Llorens C."/>
            <person name="Baker-Austin C."/>
            <person name="Oliver J.D."/>
            <person name="Danin-Poleg Y."/>
            <person name="Gibas C.J."/>
            <person name="Kashi Y."/>
            <person name="Gulig P.A."/>
            <person name="Morrison S.S."/>
            <person name="Amaro C."/>
        </authorList>
    </citation>
    <scope>NUCLEOTIDE SEQUENCE [LARGE SCALE GENOMIC DNA]</scope>
    <source>
        <strain evidence="1 2">CECT4608</strain>
    </source>
</reference>
<dbReference type="EMBL" id="PDGH01000124">
    <property type="protein sequence ID" value="POB44538.1"/>
    <property type="molecule type" value="Genomic_DNA"/>
</dbReference>
<proteinExistence type="predicted"/>
<sequence>MRRYLSSLPLSIFAIASLLMSGVVIAQSWSVVGQITQADLPLSRAEVEQESDSYRCEQQDGEAVYCYDVLNYYQQTFIGEVTVETNFVTIKLMTPFNMADWSQLQLNLRKDLMQIAKVSVSGDSFDVQAQLSKAKTQEERNLVDKNLVIFLNKYRTHSQTQRWLPASQYHLQQPSVLAEISHDSEWITLVITRFLPPTKNEK</sequence>
<organism evidence="1 2">
    <name type="scientific">Vibrio vulnificus</name>
    <dbReference type="NCBI Taxonomy" id="672"/>
    <lineage>
        <taxon>Bacteria</taxon>
        <taxon>Pseudomonadati</taxon>
        <taxon>Pseudomonadota</taxon>
        <taxon>Gammaproteobacteria</taxon>
        <taxon>Vibrionales</taxon>
        <taxon>Vibrionaceae</taxon>
        <taxon>Vibrio</taxon>
    </lineage>
</organism>
<dbReference type="AlphaFoldDB" id="A0A2S3QZ81"/>